<dbReference type="SUPFAM" id="SSF89550">
    <property type="entry name" value="PHP domain-like"/>
    <property type="match status" value="1"/>
</dbReference>
<feature type="domain" description="PHP" evidence="1">
    <location>
        <begin position="7"/>
        <end position="220"/>
    </location>
</feature>
<evidence type="ECO:0000313" key="2">
    <source>
        <dbReference type="EMBL" id="ANW97926.1"/>
    </source>
</evidence>
<reference evidence="2 3" key="1">
    <citation type="submission" date="2016-02" db="EMBL/GenBank/DDBJ databases">
        <title>Comparison of Clostridium stercorarium subspecies using comparative genomics and transcriptomics.</title>
        <authorList>
            <person name="Schellenberg J."/>
            <person name="Thallinger G."/>
            <person name="Levin D.B."/>
            <person name="Zhang X."/>
            <person name="Alvare G."/>
            <person name="Fristensky B."/>
            <person name="Sparling R."/>
        </authorList>
    </citation>
    <scope>NUCLEOTIDE SEQUENCE [LARGE SCALE GENOMIC DNA]</scope>
    <source>
        <strain evidence="2 3">DSM 2910</strain>
    </source>
</reference>
<proteinExistence type="predicted"/>
<dbReference type="OrthoDB" id="9777619at2"/>
<dbReference type="InterPro" id="IPR004013">
    <property type="entry name" value="PHP_dom"/>
</dbReference>
<organism evidence="2 3">
    <name type="scientific">Thermoclostridium stercorarium subsp. thermolacticum DSM 2910</name>
    <dbReference type="NCBI Taxonomy" id="1121336"/>
    <lineage>
        <taxon>Bacteria</taxon>
        <taxon>Bacillati</taxon>
        <taxon>Bacillota</taxon>
        <taxon>Clostridia</taxon>
        <taxon>Eubacteriales</taxon>
        <taxon>Oscillospiraceae</taxon>
        <taxon>Thermoclostridium</taxon>
    </lineage>
</organism>
<dbReference type="InterPro" id="IPR052018">
    <property type="entry name" value="PHP_domain"/>
</dbReference>
<dbReference type="GO" id="GO:0035312">
    <property type="term" value="F:5'-3' DNA exonuclease activity"/>
    <property type="evidence" value="ECO:0007669"/>
    <property type="project" value="TreeGrafter"/>
</dbReference>
<evidence type="ECO:0000259" key="1">
    <source>
        <dbReference type="Pfam" id="PF02811"/>
    </source>
</evidence>
<dbReference type="Proteomes" id="UP000092971">
    <property type="component" value="Chromosome"/>
</dbReference>
<dbReference type="RefSeq" id="WP_015358191.1">
    <property type="nucleotide sequence ID" value="NZ_CP014672.1"/>
</dbReference>
<gene>
    <name evidence="2" type="ORF">CSTERTH_02175</name>
</gene>
<dbReference type="Gene3D" id="3.20.20.140">
    <property type="entry name" value="Metal-dependent hydrolases"/>
    <property type="match status" value="1"/>
</dbReference>
<evidence type="ECO:0000313" key="3">
    <source>
        <dbReference type="Proteomes" id="UP000092971"/>
    </source>
</evidence>
<dbReference type="CDD" id="cd07432">
    <property type="entry name" value="PHP_HisPPase"/>
    <property type="match status" value="1"/>
</dbReference>
<accession>A0A1B1YAY6</accession>
<protein>
    <submittedName>
        <fullName evidence="2">Transposase</fullName>
    </submittedName>
</protein>
<sequence length="225" mass="26136">MKYFKFDTHVHTSETSPCGKVDAKTVVQLYKKAGYHGIVITDHYIREYFEGLPHLSWNQKIDEYLKGYFTALEEGRKTGLRVLLGIELRFDENSNDYLVYGFDPDFLYRNPKLYEMGLKNFRKLIENTPILLYQAHPFRPMITPAEPQYLHGVEVYNGNPRHNSYNEKAYEYAEKYGLKMLAGSDFHQMQDTARGGIALGEAPENSRELAEMLSENKIIEFITTP</sequence>
<dbReference type="InterPro" id="IPR016195">
    <property type="entry name" value="Pol/histidinol_Pase-like"/>
</dbReference>
<dbReference type="EMBL" id="CP014672">
    <property type="protein sequence ID" value="ANW97926.1"/>
    <property type="molecule type" value="Genomic_DNA"/>
</dbReference>
<dbReference type="AlphaFoldDB" id="A0A1B1YAY6"/>
<dbReference type="PANTHER" id="PTHR42924">
    <property type="entry name" value="EXONUCLEASE"/>
    <property type="match status" value="1"/>
</dbReference>
<name>A0A1B1YAY6_THEST</name>
<dbReference type="PANTHER" id="PTHR42924:SF3">
    <property type="entry name" value="POLYMERASE_HISTIDINOL PHOSPHATASE N-TERMINAL DOMAIN-CONTAINING PROTEIN"/>
    <property type="match status" value="1"/>
</dbReference>
<dbReference type="GO" id="GO:0004534">
    <property type="term" value="F:5'-3' RNA exonuclease activity"/>
    <property type="evidence" value="ECO:0007669"/>
    <property type="project" value="TreeGrafter"/>
</dbReference>
<dbReference type="Pfam" id="PF02811">
    <property type="entry name" value="PHP"/>
    <property type="match status" value="1"/>
</dbReference>